<protein>
    <submittedName>
        <fullName evidence="2">Uncharacterized protein</fullName>
    </submittedName>
</protein>
<dbReference type="Proteomes" id="UP001596060">
    <property type="component" value="Unassembled WGS sequence"/>
</dbReference>
<keyword evidence="3" id="KW-1185">Reference proteome</keyword>
<reference evidence="3" key="1">
    <citation type="journal article" date="2019" name="Int. J. Syst. Evol. Microbiol.">
        <title>The Global Catalogue of Microorganisms (GCM) 10K type strain sequencing project: providing services to taxonomists for standard genome sequencing and annotation.</title>
        <authorList>
            <consortium name="The Broad Institute Genomics Platform"/>
            <consortium name="The Broad Institute Genome Sequencing Center for Infectious Disease"/>
            <person name="Wu L."/>
            <person name="Ma J."/>
        </authorList>
    </citation>
    <scope>NUCLEOTIDE SEQUENCE [LARGE SCALE GENOMIC DNA]</scope>
    <source>
        <strain evidence="3">CCUG 43117</strain>
    </source>
</reference>
<name>A0ABW0P4M7_9HYPH</name>
<organism evidence="2 3">
    <name type="scientific">Bosea massiliensis</name>
    <dbReference type="NCBI Taxonomy" id="151419"/>
    <lineage>
        <taxon>Bacteria</taxon>
        <taxon>Pseudomonadati</taxon>
        <taxon>Pseudomonadota</taxon>
        <taxon>Alphaproteobacteria</taxon>
        <taxon>Hyphomicrobiales</taxon>
        <taxon>Boseaceae</taxon>
        <taxon>Bosea</taxon>
    </lineage>
</organism>
<accession>A0ABW0P4M7</accession>
<feature type="region of interest" description="Disordered" evidence="1">
    <location>
        <begin position="28"/>
        <end position="47"/>
    </location>
</feature>
<dbReference type="RefSeq" id="WP_377817532.1">
    <property type="nucleotide sequence ID" value="NZ_JBHSLU010000066.1"/>
</dbReference>
<proteinExistence type="predicted"/>
<sequence length="122" mass="12832">MLTVALVPRKGVETWHTKNPASIMTTQVTSPEISTSTGTATSRSLKSQASTTITLGTSLEISTNMVTATSPRLKSQASTTIIPGTSLEISTKMVTAINQRSLDTCEHTKASFGALFACLAAR</sequence>
<evidence type="ECO:0000313" key="3">
    <source>
        <dbReference type="Proteomes" id="UP001596060"/>
    </source>
</evidence>
<comment type="caution">
    <text evidence="2">The sequence shown here is derived from an EMBL/GenBank/DDBJ whole genome shotgun (WGS) entry which is preliminary data.</text>
</comment>
<dbReference type="EMBL" id="JBHSLU010000066">
    <property type="protein sequence ID" value="MFC5507620.1"/>
    <property type="molecule type" value="Genomic_DNA"/>
</dbReference>
<evidence type="ECO:0000313" key="2">
    <source>
        <dbReference type="EMBL" id="MFC5507620.1"/>
    </source>
</evidence>
<evidence type="ECO:0000256" key="1">
    <source>
        <dbReference type="SAM" id="MobiDB-lite"/>
    </source>
</evidence>
<gene>
    <name evidence="2" type="ORF">ACFPN9_20465</name>
</gene>